<dbReference type="EMBL" id="JADBGQ010000002">
    <property type="protein sequence ID" value="KAG5412234.1"/>
    <property type="molecule type" value="Genomic_DNA"/>
</dbReference>
<proteinExistence type="predicted"/>
<protein>
    <submittedName>
        <fullName evidence="1">Uncharacterized protein</fullName>
    </submittedName>
</protein>
<organism evidence="1 2">
    <name type="scientific">Brassica rapa subsp. trilocularis</name>
    <dbReference type="NCBI Taxonomy" id="1813537"/>
    <lineage>
        <taxon>Eukaryota</taxon>
        <taxon>Viridiplantae</taxon>
        <taxon>Streptophyta</taxon>
        <taxon>Embryophyta</taxon>
        <taxon>Tracheophyta</taxon>
        <taxon>Spermatophyta</taxon>
        <taxon>Magnoliopsida</taxon>
        <taxon>eudicotyledons</taxon>
        <taxon>Gunneridae</taxon>
        <taxon>Pentapetalae</taxon>
        <taxon>rosids</taxon>
        <taxon>malvids</taxon>
        <taxon>Brassicales</taxon>
        <taxon>Brassicaceae</taxon>
        <taxon>Brassiceae</taxon>
        <taxon>Brassica</taxon>
    </lineage>
</organism>
<evidence type="ECO:0000313" key="1">
    <source>
        <dbReference type="EMBL" id="KAG5412234.1"/>
    </source>
</evidence>
<gene>
    <name evidence="1" type="primary">A02g512680.1_BraROA</name>
    <name evidence="1" type="ORF">IGI04_008553</name>
</gene>
<comment type="caution">
    <text evidence="1">The sequence shown here is derived from an EMBL/GenBank/DDBJ whole genome shotgun (WGS) entry which is preliminary data.</text>
</comment>
<sequence>MFLWSGQRLEEFENRLACCMCVLGCQLGNRIPVVKTHRIRTVSLNFAVGLRYALRPIETVFCGSPINCSPPCSSFVVDLGRDCRDSVTAIVFVLIKPTAQSRLLPPQLAGDVGGKDGLKNLHGVYVSVGVEKHWKGHESISHVLIASNPYRYVVELDLESVSLPGIQSDNTGYDECIKDCDKAVEKDRKLRPGKEQLEKVSTGSRQERLVLLALLLLRTPSPLMRMCSPQSCDQSVGERGLSLKLTVWIGGNPVEGNVETELESLEIERRVCYLATKGSERMRFETCPSKKI</sequence>
<dbReference type="Proteomes" id="UP000823674">
    <property type="component" value="Chromosome A02"/>
</dbReference>
<keyword evidence="2" id="KW-1185">Reference proteome</keyword>
<accession>A0ABQ7NMY8</accession>
<evidence type="ECO:0000313" key="2">
    <source>
        <dbReference type="Proteomes" id="UP000823674"/>
    </source>
</evidence>
<name>A0ABQ7NMY8_BRACM</name>
<reference evidence="1 2" key="1">
    <citation type="submission" date="2021-03" db="EMBL/GenBank/DDBJ databases">
        <authorList>
            <person name="King G.J."/>
            <person name="Bancroft I."/>
            <person name="Baten A."/>
            <person name="Bloomfield J."/>
            <person name="Borpatragohain P."/>
            <person name="He Z."/>
            <person name="Irish N."/>
            <person name="Irwin J."/>
            <person name="Liu K."/>
            <person name="Mauleon R.P."/>
            <person name="Moore J."/>
            <person name="Morris R."/>
            <person name="Ostergaard L."/>
            <person name="Wang B."/>
            <person name="Wells R."/>
        </authorList>
    </citation>
    <scope>NUCLEOTIDE SEQUENCE [LARGE SCALE GENOMIC DNA]</scope>
    <source>
        <strain evidence="1">R-o-18</strain>
        <tissue evidence="1">Leaf</tissue>
    </source>
</reference>